<dbReference type="InterPro" id="IPR015947">
    <property type="entry name" value="PUA-like_sf"/>
</dbReference>
<evidence type="ECO:0008006" key="4">
    <source>
        <dbReference type="Google" id="ProtNLM"/>
    </source>
</evidence>
<dbReference type="HOGENOM" id="CLU_018457_0_0_1"/>
<keyword evidence="3" id="KW-1185">Reference proteome</keyword>
<gene>
    <name evidence="2" type="ORF">SETTUDRAFT_90558</name>
</gene>
<accession>R0IK51</accession>
<sequence length="629" mass="69459">MAPDRASLTSNPATVSTTHPSTPITPDLSRPRLKQITQWIRDELDIRVARDGSDVLRPDDVLTLHETFIALQHARNITVSDLRATGIHKAVQNIAGVATRWPGRLCDDCDRIIDIWTAKFGRFSEIHPFLFGRGGRLEGIASIHEYSREASGRYNSLALLKRWASTCPEKIHPKRSHRLGSLGFVAGSWWINPLFAHHAGIIGLEACDGGTTYDKHGAYALLLKDTGELEASCESRFTYRVPQNDKGKFRLTSATPRSRDPVRVLRSHSINSIWGPKAGVRYEGLYSVRGWSIKQAKSTDTAGGQWKEGDILFDVRFERTDQVPMEVVITRPTATEVDDYAEYKRLRKLNRDGKQKEAKATSYNPSLHPVAKPLSPVMPLPSPLAAPKQLVIDSPPSALRKDMVKRLHFDEEAHIHVIGDEEALSPRSAPDMDPMKVAALGKSKKLTVSSQSSQAATHSKADLSVPDAGGYASPAGSNTSSSYTMHTTKTAASTKPNVDIRQVAPWIDYDANLSLPSPSEESLIVHQRPIITRTITSVGPLRTQGTKSLFTKSRERLPSPEDSPNASSSAEPRPDDKHEKKNDGDTKGLPGDMFSAQNMAKRHKRKSVAMRKRTLMAKLFDGVLDDDSE</sequence>
<evidence type="ECO:0000313" key="2">
    <source>
        <dbReference type="EMBL" id="EOA85241.1"/>
    </source>
</evidence>
<feature type="compositionally biased region" description="Polar residues" evidence="1">
    <location>
        <begin position="447"/>
        <end position="457"/>
    </location>
</feature>
<reference evidence="2 3" key="1">
    <citation type="journal article" date="2012" name="PLoS Pathog.">
        <title>Diverse lifestyles and strategies of plant pathogenesis encoded in the genomes of eighteen Dothideomycetes fungi.</title>
        <authorList>
            <person name="Ohm R.A."/>
            <person name="Feau N."/>
            <person name="Henrissat B."/>
            <person name="Schoch C.L."/>
            <person name="Horwitz B.A."/>
            <person name="Barry K.W."/>
            <person name="Condon B.J."/>
            <person name="Copeland A.C."/>
            <person name="Dhillon B."/>
            <person name="Glaser F."/>
            <person name="Hesse C.N."/>
            <person name="Kosti I."/>
            <person name="LaButti K."/>
            <person name="Lindquist E.A."/>
            <person name="Lucas S."/>
            <person name="Salamov A.A."/>
            <person name="Bradshaw R.E."/>
            <person name="Ciuffetti L."/>
            <person name="Hamelin R.C."/>
            <person name="Kema G.H.J."/>
            <person name="Lawrence C."/>
            <person name="Scott J.A."/>
            <person name="Spatafora J.W."/>
            <person name="Turgeon B.G."/>
            <person name="de Wit P.J.G.M."/>
            <person name="Zhong S."/>
            <person name="Goodwin S.B."/>
            <person name="Grigoriev I.V."/>
        </authorList>
    </citation>
    <scope>NUCLEOTIDE SEQUENCE [LARGE SCALE GENOMIC DNA]</scope>
    <source>
        <strain evidence="3">28A</strain>
    </source>
</reference>
<dbReference type="eggNOG" id="ENOG502SF5I">
    <property type="taxonomic scope" value="Eukaryota"/>
</dbReference>
<feature type="non-terminal residue" evidence="2">
    <location>
        <position position="629"/>
    </location>
</feature>
<feature type="compositionally biased region" description="Polar residues" evidence="1">
    <location>
        <begin position="475"/>
        <end position="493"/>
    </location>
</feature>
<dbReference type="OrthoDB" id="3244603at2759"/>
<feature type="compositionally biased region" description="Basic and acidic residues" evidence="1">
    <location>
        <begin position="572"/>
        <end position="586"/>
    </location>
</feature>
<feature type="region of interest" description="Disordered" evidence="1">
    <location>
        <begin position="536"/>
        <end position="612"/>
    </location>
</feature>
<feature type="region of interest" description="Disordered" evidence="1">
    <location>
        <begin position="447"/>
        <end position="493"/>
    </location>
</feature>
<dbReference type="RefSeq" id="XP_008027688.1">
    <property type="nucleotide sequence ID" value="XM_008029497.1"/>
</dbReference>
<evidence type="ECO:0000256" key="1">
    <source>
        <dbReference type="SAM" id="MobiDB-lite"/>
    </source>
</evidence>
<feature type="compositionally biased region" description="Polar residues" evidence="1">
    <location>
        <begin position="536"/>
        <end position="551"/>
    </location>
</feature>
<dbReference type="EMBL" id="KB908703">
    <property type="protein sequence ID" value="EOA85241.1"/>
    <property type="molecule type" value="Genomic_DNA"/>
</dbReference>
<feature type="region of interest" description="Disordered" evidence="1">
    <location>
        <begin position="351"/>
        <end position="370"/>
    </location>
</feature>
<protein>
    <recommendedName>
        <fullName evidence="4">YDG domain-containing protein</fullName>
    </recommendedName>
</protein>
<dbReference type="GeneID" id="19405844"/>
<feature type="compositionally biased region" description="Basic residues" evidence="1">
    <location>
        <begin position="600"/>
        <end position="612"/>
    </location>
</feature>
<dbReference type="SUPFAM" id="SSF88697">
    <property type="entry name" value="PUA domain-like"/>
    <property type="match status" value="1"/>
</dbReference>
<dbReference type="Gene3D" id="2.30.280.10">
    <property type="entry name" value="SRA-YDG"/>
    <property type="match status" value="1"/>
</dbReference>
<dbReference type="Proteomes" id="UP000016935">
    <property type="component" value="Unassembled WGS sequence"/>
</dbReference>
<reference evidence="2 3" key="2">
    <citation type="journal article" date="2013" name="PLoS Genet.">
        <title>Comparative genome structure, secondary metabolite, and effector coding capacity across Cochliobolus pathogens.</title>
        <authorList>
            <person name="Condon B.J."/>
            <person name="Leng Y."/>
            <person name="Wu D."/>
            <person name="Bushley K.E."/>
            <person name="Ohm R.A."/>
            <person name="Otillar R."/>
            <person name="Martin J."/>
            <person name="Schackwitz W."/>
            <person name="Grimwood J."/>
            <person name="MohdZainudin N."/>
            <person name="Xue C."/>
            <person name="Wang R."/>
            <person name="Manning V.A."/>
            <person name="Dhillon B."/>
            <person name="Tu Z.J."/>
            <person name="Steffenson B.J."/>
            <person name="Salamov A."/>
            <person name="Sun H."/>
            <person name="Lowry S."/>
            <person name="LaButti K."/>
            <person name="Han J."/>
            <person name="Copeland A."/>
            <person name="Lindquist E."/>
            <person name="Barry K."/>
            <person name="Schmutz J."/>
            <person name="Baker S.E."/>
            <person name="Ciuffetti L.M."/>
            <person name="Grigoriev I.V."/>
            <person name="Zhong S."/>
            <person name="Turgeon B.G."/>
        </authorList>
    </citation>
    <scope>NUCLEOTIDE SEQUENCE [LARGE SCALE GENOMIC DNA]</scope>
    <source>
        <strain evidence="3">28A</strain>
    </source>
</reference>
<dbReference type="STRING" id="671987.R0IK51"/>
<dbReference type="AlphaFoldDB" id="R0IK51"/>
<feature type="region of interest" description="Disordered" evidence="1">
    <location>
        <begin position="1"/>
        <end position="28"/>
    </location>
</feature>
<organism evidence="2 3">
    <name type="scientific">Exserohilum turcicum (strain 28A)</name>
    <name type="common">Northern leaf blight fungus</name>
    <name type="synonym">Setosphaeria turcica</name>
    <dbReference type="NCBI Taxonomy" id="671987"/>
    <lineage>
        <taxon>Eukaryota</taxon>
        <taxon>Fungi</taxon>
        <taxon>Dikarya</taxon>
        <taxon>Ascomycota</taxon>
        <taxon>Pezizomycotina</taxon>
        <taxon>Dothideomycetes</taxon>
        <taxon>Pleosporomycetidae</taxon>
        <taxon>Pleosporales</taxon>
        <taxon>Pleosporineae</taxon>
        <taxon>Pleosporaceae</taxon>
        <taxon>Exserohilum</taxon>
    </lineage>
</organism>
<name>R0IK51_EXST2</name>
<evidence type="ECO:0000313" key="3">
    <source>
        <dbReference type="Proteomes" id="UP000016935"/>
    </source>
</evidence>
<dbReference type="InterPro" id="IPR036987">
    <property type="entry name" value="SRA-YDG_sf"/>
</dbReference>
<feature type="compositionally biased region" description="Polar residues" evidence="1">
    <location>
        <begin position="7"/>
        <end position="24"/>
    </location>
</feature>
<proteinExistence type="predicted"/>